<protein>
    <recommendedName>
        <fullName evidence="2">TerD domain-containing protein</fullName>
    </recommendedName>
</protein>
<sequence length="378" mass="41037">MQLQKGANAEIDSNIVEISWHATPGKAEVDVSAYLLTGERKVEGDAGMVFYGQRSVPGANLTIYQEQRAAVFEINPATLPATIETIAFCVALDTSHDQSRRLADVGALKMQMGSNSFEIPLTGMSEQALIICEVYKRNGTLKVRAVGQGFNGGLAPLAINFGVDVEGANEQAPTPVSAPSTPVSAVSLKKVTLAKNERVSLSKATGSIRAKLKWEGRGKGEGDLDLYCFYVLKDGTCGKVYWKDMGRSHALPYISLSGDSQVAGEEEIVLHRPDELRYALFGAYSAVSNGAGSFESYRPKLIFYGQDGSEVTVPLLNPNRTSYWVAITHLDIDREIVIQHVETYGKSGRAFVAAERAPRLHADGTWDISKGAIEFKRK</sequence>
<evidence type="ECO:0000259" key="2">
    <source>
        <dbReference type="Pfam" id="PF02342"/>
    </source>
</evidence>
<reference evidence="3 4" key="1">
    <citation type="submission" date="2016-02" db="EMBL/GenBank/DDBJ databases">
        <authorList>
            <person name="Wen L."/>
            <person name="He K."/>
            <person name="Yang H."/>
        </authorList>
    </citation>
    <scope>NUCLEOTIDE SEQUENCE [LARGE SCALE GENOMIC DNA]</scope>
    <source>
        <strain evidence="3 4">CD09_2</strain>
    </source>
</reference>
<dbReference type="InterPro" id="IPR051324">
    <property type="entry name" value="Stress/Tellurium_Resist"/>
</dbReference>
<gene>
    <name evidence="3" type="ORF">AX777_22275</name>
</gene>
<accession>A0A177JP65</accession>
<dbReference type="GO" id="GO:0046690">
    <property type="term" value="P:response to tellurium ion"/>
    <property type="evidence" value="ECO:0007669"/>
    <property type="project" value="UniProtKB-KW"/>
</dbReference>
<dbReference type="PANTHER" id="PTHR32097">
    <property type="entry name" value="CAMP-BINDING PROTEIN 1-RELATED"/>
    <property type="match status" value="1"/>
</dbReference>
<dbReference type="CDD" id="cd06974">
    <property type="entry name" value="TerD_like"/>
    <property type="match status" value="1"/>
</dbReference>
<evidence type="ECO:0000313" key="3">
    <source>
        <dbReference type="EMBL" id="OAH42015.1"/>
    </source>
</evidence>
<comment type="caution">
    <text evidence="3">The sequence shown here is derived from an EMBL/GenBank/DDBJ whole genome shotgun (WGS) entry which is preliminary data.</text>
</comment>
<dbReference type="AlphaFoldDB" id="A0A177JP65"/>
<name>A0A177JP65_SPHYA</name>
<dbReference type="InterPro" id="IPR003325">
    <property type="entry name" value="TerD"/>
</dbReference>
<dbReference type="Proteomes" id="UP000077262">
    <property type="component" value="Unassembled WGS sequence"/>
</dbReference>
<keyword evidence="1" id="KW-0778">Tellurium resistance</keyword>
<proteinExistence type="predicted"/>
<dbReference type="OrthoDB" id="2079357at2"/>
<evidence type="ECO:0000313" key="4">
    <source>
        <dbReference type="Proteomes" id="UP000077262"/>
    </source>
</evidence>
<dbReference type="EMBL" id="LSTR01000046">
    <property type="protein sequence ID" value="OAH42015.1"/>
    <property type="molecule type" value="Genomic_DNA"/>
</dbReference>
<dbReference type="PANTHER" id="PTHR32097:SF17">
    <property type="entry name" value="CAMP-BINDING PROTEIN 1-RELATED"/>
    <property type="match status" value="1"/>
</dbReference>
<dbReference type="RefSeq" id="WP_063976777.1">
    <property type="nucleotide sequence ID" value="NZ_LSTR01000046.1"/>
</dbReference>
<feature type="domain" description="TerD" evidence="2">
    <location>
        <begin position="2"/>
        <end position="161"/>
    </location>
</feature>
<evidence type="ECO:0000256" key="1">
    <source>
        <dbReference type="ARBA" id="ARBA00022686"/>
    </source>
</evidence>
<organism evidence="3 4">
    <name type="scientific">Sphingobium yanoikuyae</name>
    <name type="common">Sphingomonas yanoikuyae</name>
    <dbReference type="NCBI Taxonomy" id="13690"/>
    <lineage>
        <taxon>Bacteria</taxon>
        <taxon>Pseudomonadati</taxon>
        <taxon>Pseudomonadota</taxon>
        <taxon>Alphaproteobacteria</taxon>
        <taxon>Sphingomonadales</taxon>
        <taxon>Sphingomonadaceae</taxon>
        <taxon>Sphingobium</taxon>
    </lineage>
</organism>
<dbReference type="Pfam" id="PF02342">
    <property type="entry name" value="TerD"/>
    <property type="match status" value="1"/>
</dbReference>
<dbReference type="Gene3D" id="2.60.60.30">
    <property type="entry name" value="sav2460 like domains"/>
    <property type="match status" value="1"/>
</dbReference>